<keyword evidence="3" id="KW-1133">Transmembrane helix</keyword>
<evidence type="ECO:0000256" key="2">
    <source>
        <dbReference type="SAM" id="MobiDB-lite"/>
    </source>
</evidence>
<feature type="compositionally biased region" description="Polar residues" evidence="2">
    <location>
        <begin position="262"/>
        <end position="271"/>
    </location>
</feature>
<feature type="region of interest" description="Disordered" evidence="2">
    <location>
        <begin position="234"/>
        <end position="317"/>
    </location>
</feature>
<evidence type="ECO:0000313" key="4">
    <source>
        <dbReference type="EMBL" id="PQJ15056.1"/>
    </source>
</evidence>
<evidence type="ECO:0000256" key="1">
    <source>
        <dbReference type="SAM" id="Coils"/>
    </source>
</evidence>
<feature type="compositionally biased region" description="Basic and acidic residues" evidence="2">
    <location>
        <begin position="272"/>
        <end position="291"/>
    </location>
</feature>
<comment type="caution">
    <text evidence="4">The sequence shown here is derived from an EMBL/GenBank/DDBJ whole genome shotgun (WGS) entry which is preliminary data.</text>
</comment>
<proteinExistence type="predicted"/>
<dbReference type="AlphaFoldDB" id="A0A2S7T6H7"/>
<dbReference type="RefSeq" id="WP_105000707.1">
    <property type="nucleotide sequence ID" value="NZ_MQVX01000001.1"/>
</dbReference>
<protein>
    <submittedName>
        <fullName evidence="4">Uncharacterized protein</fullName>
    </submittedName>
</protein>
<dbReference type="EMBL" id="MQVX01000001">
    <property type="protein sequence ID" value="PQJ15056.1"/>
    <property type="molecule type" value="Genomic_DNA"/>
</dbReference>
<sequence length="317" mass="36702">MNSNQNKSKNIQARKRILIESFLALLILLSPFIIKLHEYVPETEDPYGLIFFSIGPNGFQDTSLHVWFLLTKLVPFYLCMIWFFTCKHWWYHIILIPLTMYAFQIAELYIDPEDIDSNSIMWLLPVCMVVIPLVYFIRIKLYDKHVHGIDLKAMNEELTVLREKEELRIEKEKLEKRKERLKNMGGVGLETFDADEQGPAGSTEEPDALPVPSGNYDLSADLPEPIKEALETTKEVQMKTSLKPPVTTTESDSNEEEEKSSANVVITSSPKTLRESRKERRQRLAREREESQNQDTTSSENDLDEKSEKAHPLPKKM</sequence>
<keyword evidence="5" id="KW-1185">Reference proteome</keyword>
<feature type="transmembrane region" description="Helical" evidence="3">
    <location>
        <begin position="89"/>
        <end position="108"/>
    </location>
</feature>
<accession>A0A2S7T6H7</accession>
<feature type="transmembrane region" description="Helical" evidence="3">
    <location>
        <begin position="120"/>
        <end position="137"/>
    </location>
</feature>
<reference evidence="5" key="1">
    <citation type="submission" date="2016-11" db="EMBL/GenBank/DDBJ databases">
        <title>Trade-off between light-utilization and light-protection in marine flavobacteria.</title>
        <authorList>
            <person name="Kumagai Y."/>
            <person name="Yoshizawa S."/>
            <person name="Kogure K."/>
        </authorList>
    </citation>
    <scope>NUCLEOTIDE SEQUENCE [LARGE SCALE GENOMIC DNA]</scope>
    <source>
        <strain evidence="5">SG-18</strain>
    </source>
</reference>
<keyword evidence="1" id="KW-0175">Coiled coil</keyword>
<feature type="transmembrane region" description="Helical" evidence="3">
    <location>
        <begin position="64"/>
        <end position="84"/>
    </location>
</feature>
<feature type="coiled-coil region" evidence="1">
    <location>
        <begin position="155"/>
        <end position="184"/>
    </location>
</feature>
<keyword evidence="3" id="KW-0812">Transmembrane</keyword>
<dbReference type="OrthoDB" id="1446731at2"/>
<evidence type="ECO:0000256" key="3">
    <source>
        <dbReference type="SAM" id="Phobius"/>
    </source>
</evidence>
<feature type="region of interest" description="Disordered" evidence="2">
    <location>
        <begin position="185"/>
        <end position="221"/>
    </location>
</feature>
<gene>
    <name evidence="4" type="ORF">BST99_04290</name>
</gene>
<evidence type="ECO:0000313" key="5">
    <source>
        <dbReference type="Proteomes" id="UP000239366"/>
    </source>
</evidence>
<dbReference type="Proteomes" id="UP000239366">
    <property type="component" value="Unassembled WGS sequence"/>
</dbReference>
<organism evidence="4 5">
    <name type="scientific">Aureicoccus marinus</name>
    <dbReference type="NCBI Taxonomy" id="754435"/>
    <lineage>
        <taxon>Bacteria</taxon>
        <taxon>Pseudomonadati</taxon>
        <taxon>Bacteroidota</taxon>
        <taxon>Flavobacteriia</taxon>
        <taxon>Flavobacteriales</taxon>
        <taxon>Flavobacteriaceae</taxon>
        <taxon>Aureicoccus</taxon>
    </lineage>
</organism>
<feature type="transmembrane region" description="Helical" evidence="3">
    <location>
        <begin position="17"/>
        <end position="34"/>
    </location>
</feature>
<name>A0A2S7T6H7_9FLAO</name>
<keyword evidence="3" id="KW-0472">Membrane</keyword>